<sequence length="152" mass="16961">MLIGAAGGRYQAVVAKTISSSRFEHDKAHQLLIGFPSHYAAIRQRVSYPSEFRSSATREQTKLPLLERASFCHVPLLCSFLDQFQCLGIKNLSPHSSQPANYNSDCSSATLNLECRREYRISPGIAHGLFTFPSSNRSRITKAERFSLLPLS</sequence>
<name>A0A8E2ECL3_9PEZI</name>
<dbReference type="EMBL" id="KV744926">
    <property type="protein sequence ID" value="OCK81296.1"/>
    <property type="molecule type" value="Genomic_DNA"/>
</dbReference>
<evidence type="ECO:0000313" key="2">
    <source>
        <dbReference type="Proteomes" id="UP000250266"/>
    </source>
</evidence>
<evidence type="ECO:0000313" key="1">
    <source>
        <dbReference type="EMBL" id="OCK81296.1"/>
    </source>
</evidence>
<protein>
    <submittedName>
        <fullName evidence="1">Uncharacterized protein</fullName>
    </submittedName>
</protein>
<keyword evidence="2" id="KW-1185">Reference proteome</keyword>
<reference evidence="1 2" key="1">
    <citation type="journal article" date="2016" name="Nat. Commun.">
        <title>Ectomycorrhizal ecology is imprinted in the genome of the dominant symbiotic fungus Cenococcum geophilum.</title>
        <authorList>
            <consortium name="DOE Joint Genome Institute"/>
            <person name="Peter M."/>
            <person name="Kohler A."/>
            <person name="Ohm R.A."/>
            <person name="Kuo A."/>
            <person name="Krutzmann J."/>
            <person name="Morin E."/>
            <person name="Arend M."/>
            <person name="Barry K.W."/>
            <person name="Binder M."/>
            <person name="Choi C."/>
            <person name="Clum A."/>
            <person name="Copeland A."/>
            <person name="Grisel N."/>
            <person name="Haridas S."/>
            <person name="Kipfer T."/>
            <person name="LaButti K."/>
            <person name="Lindquist E."/>
            <person name="Lipzen A."/>
            <person name="Maire R."/>
            <person name="Meier B."/>
            <person name="Mihaltcheva S."/>
            <person name="Molinier V."/>
            <person name="Murat C."/>
            <person name="Poggeler S."/>
            <person name="Quandt C.A."/>
            <person name="Sperisen C."/>
            <person name="Tritt A."/>
            <person name="Tisserant E."/>
            <person name="Crous P.W."/>
            <person name="Henrissat B."/>
            <person name="Nehls U."/>
            <person name="Egli S."/>
            <person name="Spatafora J.W."/>
            <person name="Grigoriev I.V."/>
            <person name="Martin F.M."/>
        </authorList>
    </citation>
    <scope>NUCLEOTIDE SEQUENCE [LARGE SCALE GENOMIC DNA]</scope>
    <source>
        <strain evidence="1 2">CBS 459.81</strain>
    </source>
</reference>
<organism evidence="1 2">
    <name type="scientific">Lepidopterella palustris CBS 459.81</name>
    <dbReference type="NCBI Taxonomy" id="1314670"/>
    <lineage>
        <taxon>Eukaryota</taxon>
        <taxon>Fungi</taxon>
        <taxon>Dikarya</taxon>
        <taxon>Ascomycota</taxon>
        <taxon>Pezizomycotina</taxon>
        <taxon>Dothideomycetes</taxon>
        <taxon>Pleosporomycetidae</taxon>
        <taxon>Mytilinidiales</taxon>
        <taxon>Argynnaceae</taxon>
        <taxon>Lepidopterella</taxon>
    </lineage>
</organism>
<dbReference type="Proteomes" id="UP000250266">
    <property type="component" value="Unassembled WGS sequence"/>
</dbReference>
<accession>A0A8E2ECL3</accession>
<proteinExistence type="predicted"/>
<gene>
    <name evidence="1" type="ORF">K432DRAFT_21451</name>
</gene>
<dbReference type="AlphaFoldDB" id="A0A8E2ECL3"/>